<accession>A0ABT6NHB8</accession>
<evidence type="ECO:0000256" key="7">
    <source>
        <dbReference type="RuleBase" id="RU363032"/>
    </source>
</evidence>
<dbReference type="InterPro" id="IPR035906">
    <property type="entry name" value="MetI-like_sf"/>
</dbReference>
<dbReference type="Gene3D" id="1.10.3720.10">
    <property type="entry name" value="MetI-like"/>
    <property type="match status" value="1"/>
</dbReference>
<dbReference type="Pfam" id="PF00528">
    <property type="entry name" value="BPD_transp_1"/>
    <property type="match status" value="1"/>
</dbReference>
<keyword evidence="2 7" id="KW-0813">Transport</keyword>
<dbReference type="CDD" id="cd06261">
    <property type="entry name" value="TM_PBP2"/>
    <property type="match status" value="1"/>
</dbReference>
<keyword evidence="3" id="KW-1003">Cell membrane</keyword>
<feature type="transmembrane region" description="Helical" evidence="7">
    <location>
        <begin position="248"/>
        <end position="275"/>
    </location>
</feature>
<name>A0ABT6NHB8_9FIRM</name>
<feature type="transmembrane region" description="Helical" evidence="7">
    <location>
        <begin position="12"/>
        <end position="30"/>
    </location>
</feature>
<proteinExistence type="inferred from homology"/>
<feature type="transmembrane region" description="Helical" evidence="7">
    <location>
        <begin position="132"/>
        <end position="159"/>
    </location>
</feature>
<sequence>MLKYIARRLLHLIPVLLIITIILFAMLQIMPGDPVNAYLGIGSNATVEQQQQIREMLGLDQPVHIQYLKWLGRSLTGDFGTSYKFRKPVADVIGTYIWNSFYLNIVAMFFAFLIAIPVGIKSAVKKYGLFDNFWTVFSLTGVSMPSFFFALILIFFVAIPSKWLPLNGMRTTIFLAKGYDSFGQEVLDVLKHMILPVTVVTISSLASLTRYVRNSVIEVINQDYIRTARSKGLSEKVVIYKHAFRNALLPIVTLLGMYIPSLFGGSILLETVFIWPGIGHVLFTSIGDRDYSMLMAANTFYAILMLAGNLLADVSYAFVDPRVRVK</sequence>
<keyword evidence="6 7" id="KW-0472">Membrane</keyword>
<evidence type="ECO:0000256" key="3">
    <source>
        <dbReference type="ARBA" id="ARBA00022475"/>
    </source>
</evidence>
<dbReference type="SUPFAM" id="SSF161098">
    <property type="entry name" value="MetI-like"/>
    <property type="match status" value="1"/>
</dbReference>
<dbReference type="PANTHER" id="PTHR30465">
    <property type="entry name" value="INNER MEMBRANE ABC TRANSPORTER"/>
    <property type="match status" value="1"/>
</dbReference>
<evidence type="ECO:0000256" key="4">
    <source>
        <dbReference type="ARBA" id="ARBA00022692"/>
    </source>
</evidence>
<comment type="subcellular location">
    <subcellularLocation>
        <location evidence="1 7">Cell membrane</location>
        <topology evidence="1 7">Multi-pass membrane protein</topology>
    </subcellularLocation>
</comment>
<comment type="caution">
    <text evidence="9">The sequence shown here is derived from an EMBL/GenBank/DDBJ whole genome shotgun (WGS) entry which is preliminary data.</text>
</comment>
<dbReference type="InterPro" id="IPR000515">
    <property type="entry name" value="MetI-like"/>
</dbReference>
<evidence type="ECO:0000256" key="5">
    <source>
        <dbReference type="ARBA" id="ARBA00022989"/>
    </source>
</evidence>
<organism evidence="9 10">
    <name type="scientific">Fusibacter bizertensis</name>
    <dbReference type="NCBI Taxonomy" id="1488331"/>
    <lineage>
        <taxon>Bacteria</taxon>
        <taxon>Bacillati</taxon>
        <taxon>Bacillota</taxon>
        <taxon>Clostridia</taxon>
        <taxon>Eubacteriales</taxon>
        <taxon>Eubacteriales Family XII. Incertae Sedis</taxon>
        <taxon>Fusibacter</taxon>
    </lineage>
</organism>
<comment type="similarity">
    <text evidence="7">Belongs to the binding-protein-dependent transport system permease family.</text>
</comment>
<dbReference type="EMBL" id="JARYZI010000018">
    <property type="protein sequence ID" value="MDH8679833.1"/>
    <property type="molecule type" value="Genomic_DNA"/>
</dbReference>
<evidence type="ECO:0000256" key="2">
    <source>
        <dbReference type="ARBA" id="ARBA00022448"/>
    </source>
</evidence>
<evidence type="ECO:0000313" key="9">
    <source>
        <dbReference type="EMBL" id="MDH8679833.1"/>
    </source>
</evidence>
<reference evidence="9 10" key="1">
    <citation type="submission" date="2023-04" db="EMBL/GenBank/DDBJ databases">
        <title>Fusibacter bizertensis strain WBS, isolated from littoral bottom sediments of the Arctic seas - biochemical and genomic analysis.</title>
        <authorList>
            <person name="Brioukhanov A.L."/>
        </authorList>
    </citation>
    <scope>NUCLEOTIDE SEQUENCE [LARGE SCALE GENOMIC DNA]</scope>
    <source>
        <strain evidence="9 10">WBS</strain>
    </source>
</reference>
<keyword evidence="10" id="KW-1185">Reference proteome</keyword>
<dbReference type="RefSeq" id="WP_281095728.1">
    <property type="nucleotide sequence ID" value="NZ_JARYZI010000018.1"/>
</dbReference>
<gene>
    <name evidence="9" type="ORF">QE109_16865</name>
</gene>
<dbReference type="Pfam" id="PF19300">
    <property type="entry name" value="BPD_transp_1_N"/>
    <property type="match status" value="1"/>
</dbReference>
<feature type="transmembrane region" description="Helical" evidence="7">
    <location>
        <begin position="295"/>
        <end position="319"/>
    </location>
</feature>
<feature type="transmembrane region" description="Helical" evidence="7">
    <location>
        <begin position="101"/>
        <end position="120"/>
    </location>
</feature>
<dbReference type="InterPro" id="IPR045621">
    <property type="entry name" value="BPD_transp_1_N"/>
</dbReference>
<feature type="transmembrane region" description="Helical" evidence="7">
    <location>
        <begin position="193"/>
        <end position="212"/>
    </location>
</feature>
<dbReference type="Proteomes" id="UP001158045">
    <property type="component" value="Unassembled WGS sequence"/>
</dbReference>
<keyword evidence="5 7" id="KW-1133">Transmembrane helix</keyword>
<dbReference type="PROSITE" id="PS50928">
    <property type="entry name" value="ABC_TM1"/>
    <property type="match status" value="1"/>
</dbReference>
<evidence type="ECO:0000259" key="8">
    <source>
        <dbReference type="PROSITE" id="PS50928"/>
    </source>
</evidence>
<evidence type="ECO:0000256" key="6">
    <source>
        <dbReference type="ARBA" id="ARBA00023136"/>
    </source>
</evidence>
<evidence type="ECO:0000313" key="10">
    <source>
        <dbReference type="Proteomes" id="UP001158045"/>
    </source>
</evidence>
<keyword evidence="4 7" id="KW-0812">Transmembrane</keyword>
<dbReference type="PANTHER" id="PTHR30465:SF0">
    <property type="entry name" value="OLIGOPEPTIDE TRANSPORT SYSTEM PERMEASE PROTEIN APPB"/>
    <property type="match status" value="1"/>
</dbReference>
<protein>
    <submittedName>
        <fullName evidence="9">ABC transporter permease</fullName>
    </submittedName>
</protein>
<evidence type="ECO:0000256" key="1">
    <source>
        <dbReference type="ARBA" id="ARBA00004651"/>
    </source>
</evidence>
<feature type="domain" description="ABC transmembrane type-1" evidence="8">
    <location>
        <begin position="97"/>
        <end position="312"/>
    </location>
</feature>